<protein>
    <submittedName>
        <fullName evidence="2">Uncharacterized protein</fullName>
    </submittedName>
</protein>
<keyword evidence="1" id="KW-1133">Transmembrane helix</keyword>
<dbReference type="OrthoDB" id="7392093at2"/>
<accession>A0A6L7GH81</accession>
<proteinExistence type="predicted"/>
<keyword evidence="3" id="KW-1185">Reference proteome</keyword>
<dbReference type="AlphaFoldDB" id="A0A6L7GH81"/>
<evidence type="ECO:0000313" key="2">
    <source>
        <dbReference type="EMBL" id="MXP15309.1"/>
    </source>
</evidence>
<evidence type="ECO:0000313" key="3">
    <source>
        <dbReference type="Proteomes" id="UP000473531"/>
    </source>
</evidence>
<reference evidence="2 3" key="1">
    <citation type="submission" date="2019-12" db="EMBL/GenBank/DDBJ databases">
        <title>Genomic-based taxomic classification of the family Erythrobacteraceae.</title>
        <authorList>
            <person name="Xu L."/>
        </authorList>
    </citation>
    <scope>NUCLEOTIDE SEQUENCE [LARGE SCALE GENOMIC DNA]</scope>
    <source>
        <strain evidence="2 3">KCTC 52259</strain>
    </source>
</reference>
<dbReference type="Proteomes" id="UP000473531">
    <property type="component" value="Unassembled WGS sequence"/>
</dbReference>
<keyword evidence="1" id="KW-0472">Membrane</keyword>
<feature type="transmembrane region" description="Helical" evidence="1">
    <location>
        <begin position="25"/>
        <end position="44"/>
    </location>
</feature>
<dbReference type="EMBL" id="WTYU01000002">
    <property type="protein sequence ID" value="MXP15309.1"/>
    <property type="molecule type" value="Genomic_DNA"/>
</dbReference>
<sequence length="66" mass="7349">MHNGGEFDETHKKKRKPMGLFKPDLYRNFAIGFALGAVIVASQIGPDMWQQIVPEAHAAVISVIDR</sequence>
<dbReference type="RefSeq" id="WP_160601850.1">
    <property type="nucleotide sequence ID" value="NZ_WTYU01000002.1"/>
</dbReference>
<keyword evidence="1" id="KW-0812">Transmembrane</keyword>
<evidence type="ECO:0000256" key="1">
    <source>
        <dbReference type="SAM" id="Phobius"/>
    </source>
</evidence>
<name>A0A6L7GH81_9SPHN</name>
<gene>
    <name evidence="2" type="ORF">GRI44_11170</name>
</gene>
<organism evidence="2 3">
    <name type="scientific">Allopontixanthobacter confluentis</name>
    <dbReference type="NCBI Taxonomy" id="1849021"/>
    <lineage>
        <taxon>Bacteria</taxon>
        <taxon>Pseudomonadati</taxon>
        <taxon>Pseudomonadota</taxon>
        <taxon>Alphaproteobacteria</taxon>
        <taxon>Sphingomonadales</taxon>
        <taxon>Erythrobacteraceae</taxon>
        <taxon>Allopontixanthobacter</taxon>
    </lineage>
</organism>
<comment type="caution">
    <text evidence="2">The sequence shown here is derived from an EMBL/GenBank/DDBJ whole genome shotgun (WGS) entry which is preliminary data.</text>
</comment>